<keyword evidence="5" id="KW-1185">Reference proteome</keyword>
<dbReference type="PIRSF" id="PIRSF012524">
    <property type="entry name" value="YitL_S1"/>
    <property type="match status" value="1"/>
</dbReference>
<dbReference type="RefSeq" id="WP_092011113.1">
    <property type="nucleotide sequence ID" value="NZ_FOXH01000001.1"/>
</dbReference>
<feature type="domain" description="Conserved virulence factor B first S1" evidence="2">
    <location>
        <begin position="12"/>
        <end position="70"/>
    </location>
</feature>
<dbReference type="Gene3D" id="2.40.50.140">
    <property type="entry name" value="Nucleic acid-binding proteins"/>
    <property type="match status" value="2"/>
</dbReference>
<dbReference type="PANTHER" id="PTHR37296">
    <property type="entry name" value="CONSERVED VIRULENCE FACTOR B"/>
    <property type="match status" value="1"/>
</dbReference>
<evidence type="ECO:0000259" key="2">
    <source>
        <dbReference type="Pfam" id="PF13509"/>
    </source>
</evidence>
<accession>A0A1I5MJM7</accession>
<feature type="domain" description="Conserved virulence factor B-like winged helix" evidence="3">
    <location>
        <begin position="227"/>
        <end position="281"/>
    </location>
</feature>
<dbReference type="Gene3D" id="1.10.10.10">
    <property type="entry name" value="Winged helix-like DNA-binding domain superfamily/Winged helix DNA-binding domain"/>
    <property type="match status" value="1"/>
</dbReference>
<name>A0A1I5MJM7_9BACT</name>
<proteinExistence type="inferred from homology"/>
<evidence type="ECO:0000313" key="4">
    <source>
        <dbReference type="EMBL" id="SFP09838.1"/>
    </source>
</evidence>
<dbReference type="EMBL" id="FOXH01000001">
    <property type="protein sequence ID" value="SFP09838.1"/>
    <property type="molecule type" value="Genomic_DNA"/>
</dbReference>
<dbReference type="Pfam" id="PF17783">
    <property type="entry name" value="WHD_CvfB"/>
    <property type="match status" value="1"/>
</dbReference>
<dbReference type="STRING" id="1079859.SAMN04515674_101342"/>
<sequence length="286" mass="32719">MINEQEVPKLELGKYNRLEVIKELDFGLYLDGYEDEILIPRQYVPEGTQIGDMLDVFIYRDSEDRLIATTLKPLGIVGEFAFLKVKDISKLGVFMEWGLMKDLLIPFSQQNSKMAIGKSYLIRIYIDEQTDRIVGSAKLDQFLTNDISGLKEGDSVQLLPFEFTELGIKALVNNSNIGVIYKSEVFQNVNLGEFTNGYIKKIRPDGKLDLSLTKQSYDRIYDCKSVIYEKLLASNDFLPFTDKSDPDSIYNTFEMSKKDFKKAIGGLFKEGKILLKENGIYKTQQE</sequence>
<dbReference type="InterPro" id="IPR039566">
    <property type="entry name" value="CvfB_S1_st"/>
</dbReference>
<gene>
    <name evidence="4" type="ORF">SAMN04515674_101342</name>
</gene>
<dbReference type="Pfam" id="PF13509">
    <property type="entry name" value="S1_2"/>
    <property type="match status" value="1"/>
</dbReference>
<dbReference type="OrthoDB" id="9801597at2"/>
<protein>
    <recommendedName>
        <fullName evidence="6">S1 motif domain-containing protein</fullName>
    </recommendedName>
</protein>
<dbReference type="InterPro" id="IPR040764">
    <property type="entry name" value="CvfB_WH"/>
</dbReference>
<comment type="similarity">
    <text evidence="1">Belongs to the CvfB family.</text>
</comment>
<reference evidence="4 5" key="1">
    <citation type="submission" date="2016-10" db="EMBL/GenBank/DDBJ databases">
        <authorList>
            <person name="de Groot N.N."/>
        </authorList>
    </citation>
    <scope>NUCLEOTIDE SEQUENCE [LARGE SCALE GENOMIC DNA]</scope>
    <source>
        <strain evidence="5">E92,LMG 26720,CCM 7988</strain>
    </source>
</reference>
<dbReference type="InterPro" id="IPR012340">
    <property type="entry name" value="NA-bd_OB-fold"/>
</dbReference>
<evidence type="ECO:0000256" key="1">
    <source>
        <dbReference type="PIRNR" id="PIRNR012524"/>
    </source>
</evidence>
<dbReference type="PANTHER" id="PTHR37296:SF1">
    <property type="entry name" value="CONSERVED VIRULENCE FACTOR B"/>
    <property type="match status" value="1"/>
</dbReference>
<dbReference type="AlphaFoldDB" id="A0A1I5MJM7"/>
<dbReference type="Proteomes" id="UP000199306">
    <property type="component" value="Unassembled WGS sequence"/>
</dbReference>
<evidence type="ECO:0000313" key="5">
    <source>
        <dbReference type="Proteomes" id="UP000199306"/>
    </source>
</evidence>
<organism evidence="4 5">
    <name type="scientific">Pseudarcicella hirudinis</name>
    <dbReference type="NCBI Taxonomy" id="1079859"/>
    <lineage>
        <taxon>Bacteria</taxon>
        <taxon>Pseudomonadati</taxon>
        <taxon>Bacteroidota</taxon>
        <taxon>Cytophagia</taxon>
        <taxon>Cytophagales</taxon>
        <taxon>Flectobacillaceae</taxon>
        <taxon>Pseudarcicella</taxon>
    </lineage>
</organism>
<dbReference type="InterPro" id="IPR014464">
    <property type="entry name" value="CvfB_fam"/>
</dbReference>
<evidence type="ECO:0000259" key="3">
    <source>
        <dbReference type="Pfam" id="PF17783"/>
    </source>
</evidence>
<dbReference type="InterPro" id="IPR036388">
    <property type="entry name" value="WH-like_DNA-bd_sf"/>
</dbReference>
<evidence type="ECO:0008006" key="6">
    <source>
        <dbReference type="Google" id="ProtNLM"/>
    </source>
</evidence>